<keyword evidence="2" id="KW-1185">Reference proteome</keyword>
<evidence type="ECO:0000313" key="2">
    <source>
        <dbReference type="Proteomes" id="UP000824120"/>
    </source>
</evidence>
<dbReference type="AlphaFoldDB" id="A0A9J6A9E7"/>
<dbReference type="PANTHER" id="PTHR23227">
    <property type="entry name" value="BUCENTAUR RELATED"/>
    <property type="match status" value="1"/>
</dbReference>
<evidence type="ECO:0000313" key="1">
    <source>
        <dbReference type="EMBL" id="KAG5620907.1"/>
    </source>
</evidence>
<dbReference type="Gene3D" id="3.60.10.10">
    <property type="entry name" value="Endonuclease/exonuclease/phosphatase"/>
    <property type="match status" value="1"/>
</dbReference>
<protein>
    <recommendedName>
        <fullName evidence="3">Craniofacial development protein 2-like</fullName>
    </recommendedName>
</protein>
<dbReference type="PANTHER" id="PTHR23227:SF67">
    <property type="entry name" value="CRANIOFACIAL DEVELOPMENT PROTEIN 2-LIKE"/>
    <property type="match status" value="1"/>
</dbReference>
<evidence type="ECO:0008006" key="3">
    <source>
        <dbReference type="Google" id="ProtNLM"/>
    </source>
</evidence>
<reference evidence="1 2" key="1">
    <citation type="submission" date="2020-09" db="EMBL/GenBank/DDBJ databases">
        <title>De no assembly of potato wild relative species, Solanum commersonii.</title>
        <authorList>
            <person name="Cho K."/>
        </authorList>
    </citation>
    <scope>NUCLEOTIDE SEQUENCE [LARGE SCALE GENOMIC DNA]</scope>
    <source>
        <strain evidence="1">LZ3.2</strain>
        <tissue evidence="1">Leaf</tissue>
    </source>
</reference>
<sequence length="295" mass="32592">MQGFVTATRGPGSRFVTAIRGSSSRVVFESELLIVEIGATSNGFDDVHGGFGFGERNGGGTSLLDFAKAFELVIANSCFPKKENHMVTFRSSVAKTQIDYLLLRKGDRGLCKDCKVIPSENLTTQHKLLVMDLAIKRDRRKKIVSDRPRIKWGGLTPDLSREMGEKLSEMGAWSGSGEADTMWNKAASCIREVASKVLGVSRGKVGGHKGDWWWNEEVQGKVEAKKAAYTKLVECVDEEVKRTLKKVYKTTKTEAKLAVTKAKMALNGVEMGTKGRRNCIGLQKQERGRLATWTK</sequence>
<gene>
    <name evidence="1" type="ORF">H5410_006125</name>
</gene>
<name>A0A9J6A9E7_SOLCO</name>
<comment type="caution">
    <text evidence="1">The sequence shown here is derived from an EMBL/GenBank/DDBJ whole genome shotgun (WGS) entry which is preliminary data.</text>
</comment>
<dbReference type="Proteomes" id="UP000824120">
    <property type="component" value="Chromosome 2"/>
</dbReference>
<organism evidence="1 2">
    <name type="scientific">Solanum commersonii</name>
    <name type="common">Commerson's wild potato</name>
    <name type="synonym">Commerson's nightshade</name>
    <dbReference type="NCBI Taxonomy" id="4109"/>
    <lineage>
        <taxon>Eukaryota</taxon>
        <taxon>Viridiplantae</taxon>
        <taxon>Streptophyta</taxon>
        <taxon>Embryophyta</taxon>
        <taxon>Tracheophyta</taxon>
        <taxon>Spermatophyta</taxon>
        <taxon>Magnoliopsida</taxon>
        <taxon>eudicotyledons</taxon>
        <taxon>Gunneridae</taxon>
        <taxon>Pentapetalae</taxon>
        <taxon>asterids</taxon>
        <taxon>lamiids</taxon>
        <taxon>Solanales</taxon>
        <taxon>Solanaceae</taxon>
        <taxon>Solanoideae</taxon>
        <taxon>Solaneae</taxon>
        <taxon>Solanum</taxon>
    </lineage>
</organism>
<dbReference type="InterPro" id="IPR036691">
    <property type="entry name" value="Endo/exonu/phosph_ase_sf"/>
</dbReference>
<accession>A0A9J6A9E7</accession>
<proteinExistence type="predicted"/>
<dbReference type="OrthoDB" id="1304201at2759"/>
<dbReference type="InterPro" id="IPR027124">
    <property type="entry name" value="Swc5/CFDP1/2"/>
</dbReference>
<dbReference type="EMBL" id="JACXVP010000002">
    <property type="protein sequence ID" value="KAG5620907.1"/>
    <property type="molecule type" value="Genomic_DNA"/>
</dbReference>